<sequence>MRKGILVGGNWIVDQVKIIDKYPAQEALSTILSQESSNGGSAYNISKGLRKMDVPFPVEAIGLVGADNRGNGILKECSELSIDTKQLKQIKKAGTSYTDVMSVKSNGKRTFFHYRGANSLLAEDHFDFSVSQAKIFHLGYLLLLDALDEVKADGSTGAAVVLRKAKEQGFLTSVDLVSEDSDRFTNIIPPSLPYIDYLFLNEYESHMLSGIATSTGDNEVSVERCYEAAAKILTMGVRRWVIIHFPQATLALSIDGIKVLQPSLKVPAEKIAGCVGAGDAFAAGVLMGIHEEWEMQQSLQLGVCVAASSMFKATCSDSILPYSDSLKLADSFGYRVAAVAV</sequence>
<keyword evidence="1" id="KW-0808">Transferase</keyword>
<dbReference type="AlphaFoldDB" id="A0A367GNX0"/>
<keyword evidence="2" id="KW-0418">Kinase</keyword>
<dbReference type="Gene3D" id="3.40.1190.20">
    <property type="match status" value="1"/>
</dbReference>
<dbReference type="SUPFAM" id="SSF53613">
    <property type="entry name" value="Ribokinase-like"/>
    <property type="match status" value="1"/>
</dbReference>
<dbReference type="EMBL" id="QGDC01000007">
    <property type="protein sequence ID" value="RCH54361.1"/>
    <property type="molecule type" value="Genomic_DNA"/>
</dbReference>
<dbReference type="GO" id="GO:0016301">
    <property type="term" value="F:kinase activity"/>
    <property type="evidence" value="ECO:0007669"/>
    <property type="project" value="UniProtKB-KW"/>
</dbReference>
<dbReference type="InterPro" id="IPR029056">
    <property type="entry name" value="Ribokinase-like"/>
</dbReference>
<dbReference type="Proteomes" id="UP000253209">
    <property type="component" value="Unassembled WGS sequence"/>
</dbReference>
<gene>
    <name evidence="4" type="ORF">DJ568_13820</name>
</gene>
<evidence type="ECO:0000259" key="3">
    <source>
        <dbReference type="Pfam" id="PF00294"/>
    </source>
</evidence>
<reference evidence="4 5" key="1">
    <citation type="submission" date="2018-05" db="EMBL/GenBank/DDBJ databases">
        <title>Mucilaginibacter hurinus sp. nov., isolated from briquette warehouse soil.</title>
        <authorList>
            <person name="Choi L."/>
        </authorList>
    </citation>
    <scope>NUCLEOTIDE SEQUENCE [LARGE SCALE GENOMIC DNA]</scope>
    <source>
        <strain evidence="4 5">ZR32</strain>
    </source>
</reference>
<keyword evidence="5" id="KW-1185">Reference proteome</keyword>
<name>A0A367GNX0_9SPHI</name>
<comment type="caution">
    <text evidence="4">The sequence shown here is derived from an EMBL/GenBank/DDBJ whole genome shotgun (WGS) entry which is preliminary data.</text>
</comment>
<dbReference type="RefSeq" id="WP_114005872.1">
    <property type="nucleotide sequence ID" value="NZ_QGDC01000007.1"/>
</dbReference>
<dbReference type="PANTHER" id="PTHR10584:SF166">
    <property type="entry name" value="RIBOKINASE"/>
    <property type="match status" value="1"/>
</dbReference>
<dbReference type="InterPro" id="IPR011611">
    <property type="entry name" value="PfkB_dom"/>
</dbReference>
<evidence type="ECO:0000313" key="4">
    <source>
        <dbReference type="EMBL" id="RCH54361.1"/>
    </source>
</evidence>
<dbReference type="PANTHER" id="PTHR10584">
    <property type="entry name" value="SUGAR KINASE"/>
    <property type="match status" value="1"/>
</dbReference>
<evidence type="ECO:0000313" key="5">
    <source>
        <dbReference type="Proteomes" id="UP000253209"/>
    </source>
</evidence>
<dbReference type="OrthoDB" id="9813569at2"/>
<dbReference type="Pfam" id="PF00294">
    <property type="entry name" value="PfkB"/>
    <property type="match status" value="1"/>
</dbReference>
<feature type="domain" description="Carbohydrate kinase PfkB" evidence="3">
    <location>
        <begin position="24"/>
        <end position="318"/>
    </location>
</feature>
<evidence type="ECO:0000256" key="1">
    <source>
        <dbReference type="ARBA" id="ARBA00022679"/>
    </source>
</evidence>
<dbReference type="GO" id="GO:0005829">
    <property type="term" value="C:cytosol"/>
    <property type="evidence" value="ECO:0007669"/>
    <property type="project" value="TreeGrafter"/>
</dbReference>
<evidence type="ECO:0000256" key="2">
    <source>
        <dbReference type="ARBA" id="ARBA00022777"/>
    </source>
</evidence>
<protein>
    <recommendedName>
        <fullName evidence="3">Carbohydrate kinase PfkB domain-containing protein</fullName>
    </recommendedName>
</protein>
<organism evidence="4 5">
    <name type="scientific">Mucilaginibacter hurinus</name>
    <dbReference type="NCBI Taxonomy" id="2201324"/>
    <lineage>
        <taxon>Bacteria</taxon>
        <taxon>Pseudomonadati</taxon>
        <taxon>Bacteroidota</taxon>
        <taxon>Sphingobacteriia</taxon>
        <taxon>Sphingobacteriales</taxon>
        <taxon>Sphingobacteriaceae</taxon>
        <taxon>Mucilaginibacter</taxon>
    </lineage>
</organism>
<accession>A0A367GNX0</accession>
<proteinExistence type="predicted"/>